<evidence type="ECO:0000256" key="3">
    <source>
        <dbReference type="PIRSR" id="PIRSR000615-1"/>
    </source>
</evidence>
<evidence type="ECO:0000313" key="10">
    <source>
        <dbReference type="Proteomes" id="UP001201812"/>
    </source>
</evidence>
<evidence type="ECO:0000256" key="6">
    <source>
        <dbReference type="PROSITE-ProRule" id="PRU10141"/>
    </source>
</evidence>
<evidence type="ECO:0000256" key="7">
    <source>
        <dbReference type="SAM" id="MobiDB-lite"/>
    </source>
</evidence>
<accession>A0AAD4R8V2</accession>
<feature type="domain" description="Protein kinase" evidence="8">
    <location>
        <begin position="165"/>
        <end position="459"/>
    </location>
</feature>
<dbReference type="PANTHER" id="PTHR24418">
    <property type="entry name" value="TYROSINE-PROTEIN KINASE"/>
    <property type="match status" value="1"/>
</dbReference>
<dbReference type="GO" id="GO:0005524">
    <property type="term" value="F:ATP binding"/>
    <property type="evidence" value="ECO:0007669"/>
    <property type="project" value="UniProtKB-UniRule"/>
</dbReference>
<feature type="compositionally biased region" description="Basic and acidic residues" evidence="7">
    <location>
        <begin position="440"/>
        <end position="459"/>
    </location>
</feature>
<evidence type="ECO:0000256" key="2">
    <source>
        <dbReference type="ARBA" id="ARBA00022840"/>
    </source>
</evidence>
<keyword evidence="9" id="KW-0418">Kinase</keyword>
<evidence type="ECO:0000256" key="1">
    <source>
        <dbReference type="ARBA" id="ARBA00022741"/>
    </source>
</evidence>
<feature type="active site" description="Proton acceptor" evidence="3">
    <location>
        <position position="300"/>
    </location>
</feature>
<feature type="binding site" evidence="6">
    <location>
        <position position="200"/>
    </location>
    <ligand>
        <name>ATP</name>
        <dbReference type="ChEBI" id="CHEBI:30616"/>
    </ligand>
</feature>
<dbReference type="SUPFAM" id="SSF56112">
    <property type="entry name" value="Protein kinase-like (PK-like)"/>
    <property type="match status" value="1"/>
</dbReference>
<feature type="binding site" evidence="5">
    <location>
        <position position="318"/>
    </location>
    <ligand>
        <name>Mg(2+)</name>
        <dbReference type="ChEBI" id="CHEBI:18420"/>
    </ligand>
</feature>
<keyword evidence="5" id="KW-0460">Magnesium</keyword>
<evidence type="ECO:0000313" key="9">
    <source>
        <dbReference type="EMBL" id="KAI1718087.1"/>
    </source>
</evidence>
<dbReference type="SUPFAM" id="SSF55550">
    <property type="entry name" value="SH2 domain"/>
    <property type="match status" value="1"/>
</dbReference>
<feature type="region of interest" description="Disordered" evidence="7">
    <location>
        <begin position="430"/>
        <end position="459"/>
    </location>
</feature>
<comment type="caution">
    <text evidence="9">The sequence shown here is derived from an EMBL/GenBank/DDBJ whole genome shotgun (WGS) entry which is preliminary data.</text>
</comment>
<dbReference type="InterPro" id="IPR050198">
    <property type="entry name" value="Non-receptor_tyrosine_kinases"/>
</dbReference>
<evidence type="ECO:0000256" key="5">
    <source>
        <dbReference type="PIRSR" id="PIRSR000615-3"/>
    </source>
</evidence>
<feature type="binding site" evidence="4">
    <location>
        <position position="304"/>
    </location>
    <ligand>
        <name>ATP</name>
        <dbReference type="ChEBI" id="CHEBI:30616"/>
    </ligand>
</feature>
<dbReference type="InterPro" id="IPR017441">
    <property type="entry name" value="Protein_kinase_ATP_BS"/>
</dbReference>
<dbReference type="InterPro" id="IPR008266">
    <property type="entry name" value="Tyr_kinase_AS"/>
</dbReference>
<evidence type="ECO:0000256" key="4">
    <source>
        <dbReference type="PIRSR" id="PIRSR000615-2"/>
    </source>
</evidence>
<dbReference type="PROSITE" id="PS00107">
    <property type="entry name" value="PROTEIN_KINASE_ATP"/>
    <property type="match status" value="1"/>
</dbReference>
<organism evidence="9 10">
    <name type="scientific">Ditylenchus destructor</name>
    <dbReference type="NCBI Taxonomy" id="166010"/>
    <lineage>
        <taxon>Eukaryota</taxon>
        <taxon>Metazoa</taxon>
        <taxon>Ecdysozoa</taxon>
        <taxon>Nematoda</taxon>
        <taxon>Chromadorea</taxon>
        <taxon>Rhabditida</taxon>
        <taxon>Tylenchina</taxon>
        <taxon>Tylenchomorpha</taxon>
        <taxon>Sphaerularioidea</taxon>
        <taxon>Anguinidae</taxon>
        <taxon>Anguininae</taxon>
        <taxon>Ditylenchus</taxon>
    </lineage>
</organism>
<dbReference type="InterPro" id="IPR011009">
    <property type="entry name" value="Kinase-like_dom_sf"/>
</dbReference>
<keyword evidence="1 4" id="KW-0547">Nucleotide-binding</keyword>
<dbReference type="GO" id="GO:0004672">
    <property type="term" value="F:protein kinase activity"/>
    <property type="evidence" value="ECO:0007669"/>
    <property type="project" value="InterPro"/>
</dbReference>
<dbReference type="Gene3D" id="3.30.505.10">
    <property type="entry name" value="SH2 domain"/>
    <property type="match status" value="1"/>
</dbReference>
<dbReference type="Proteomes" id="UP001201812">
    <property type="component" value="Unassembled WGS sequence"/>
</dbReference>
<proteinExistence type="predicted"/>
<gene>
    <name evidence="9" type="ORF">DdX_06501</name>
</gene>
<feature type="compositionally biased region" description="Basic and acidic residues" evidence="7">
    <location>
        <begin position="90"/>
        <end position="115"/>
    </location>
</feature>
<dbReference type="InterPro" id="IPR036860">
    <property type="entry name" value="SH2_dom_sf"/>
</dbReference>
<dbReference type="AlphaFoldDB" id="A0AAD4R8V2"/>
<keyword evidence="9" id="KW-0808">Transferase</keyword>
<reference evidence="9" key="1">
    <citation type="submission" date="2022-01" db="EMBL/GenBank/DDBJ databases">
        <title>Genome Sequence Resource for Two Populations of Ditylenchus destructor, the Migratory Endoparasitic Phytonematode.</title>
        <authorList>
            <person name="Zhang H."/>
            <person name="Lin R."/>
            <person name="Xie B."/>
        </authorList>
    </citation>
    <scope>NUCLEOTIDE SEQUENCE</scope>
    <source>
        <strain evidence="9">BazhouSP</strain>
    </source>
</reference>
<name>A0AAD4R8V2_9BILA</name>
<evidence type="ECO:0000259" key="8">
    <source>
        <dbReference type="PROSITE" id="PS50011"/>
    </source>
</evidence>
<dbReference type="PRINTS" id="PR00109">
    <property type="entry name" value="TYRKINASE"/>
</dbReference>
<dbReference type="Pfam" id="PF07714">
    <property type="entry name" value="PK_Tyr_Ser-Thr"/>
    <property type="match status" value="1"/>
</dbReference>
<dbReference type="GO" id="GO:0046872">
    <property type="term" value="F:metal ion binding"/>
    <property type="evidence" value="ECO:0007669"/>
    <property type="project" value="UniProtKB-KW"/>
</dbReference>
<feature type="region of interest" description="Disordered" evidence="7">
    <location>
        <begin position="85"/>
        <end position="119"/>
    </location>
</feature>
<dbReference type="InterPro" id="IPR000719">
    <property type="entry name" value="Prot_kinase_dom"/>
</dbReference>
<keyword evidence="5" id="KW-0479">Metal-binding</keyword>
<keyword evidence="2 4" id="KW-0067">ATP-binding</keyword>
<dbReference type="InterPro" id="IPR001245">
    <property type="entry name" value="Ser-Thr/Tyr_kinase_cat_dom"/>
</dbReference>
<dbReference type="Gene3D" id="1.10.510.10">
    <property type="entry name" value="Transferase(Phosphotransferase) domain 1"/>
    <property type="match status" value="1"/>
</dbReference>
<sequence>MPDLSRAFRPSVNHESEAERHPAFYGYLTVLEIRRTLSKAGEWLLCKVNTGDTNFDLFICVRTDTEKIMKLKLFTKSREIHCSVTESTDEDRISDRPKKESKMGKTKEEKTETHTHKVKKVHQKKFHSLNDLVDHYKKTNLPGGIRLVYQLERPDWMLPNGSLHFDKSNHIGEGFFSLVYKGKVTQTRGHHEKMLECAVKICLDDQCDKEPARTTARETLTREGKILLDLIKCPRITRFYGISTSEPFMALVIEYCAGGSLLEHLQNQGPTIVFREKMYYLKEISKAMEYIHAHGYLHLDLAARNCLIATNGRIKIGDFGLACSTKNVPNTMFPNFPIKWMPPEALSKSPKFSTKSDVWAFGMIIWEIYSRWKDGNIWKKNPAERPEFEEIVKKLRGIEKEMPTDAAVKDFSIYKLDLVKYVDPQKQLANESKANAVRRSAREKANKKDEDDNKDEAAK</sequence>
<dbReference type="PROSITE" id="PS00109">
    <property type="entry name" value="PROTEIN_KINASE_TYR"/>
    <property type="match status" value="1"/>
</dbReference>
<dbReference type="PROSITE" id="PS50011">
    <property type="entry name" value="PROTEIN_KINASE_DOM"/>
    <property type="match status" value="1"/>
</dbReference>
<protein>
    <submittedName>
        <fullName evidence="9">Protein tyrosine kinase domain-containing protein</fullName>
    </submittedName>
</protein>
<feature type="binding site" evidence="5">
    <location>
        <position position="305"/>
    </location>
    <ligand>
        <name>Mg(2+)</name>
        <dbReference type="ChEBI" id="CHEBI:18420"/>
    </ligand>
</feature>
<keyword evidence="10" id="KW-1185">Reference proteome</keyword>
<dbReference type="EMBL" id="JAKKPZ010000008">
    <property type="protein sequence ID" value="KAI1718087.1"/>
    <property type="molecule type" value="Genomic_DNA"/>
</dbReference>